<evidence type="ECO:0000313" key="2">
    <source>
        <dbReference type="Proteomes" id="UP001234297"/>
    </source>
</evidence>
<comment type="caution">
    <text evidence="1">The sequence shown here is derived from an EMBL/GenBank/DDBJ whole genome shotgun (WGS) entry which is preliminary data.</text>
</comment>
<evidence type="ECO:0000313" key="1">
    <source>
        <dbReference type="EMBL" id="KAJ8633514.1"/>
    </source>
</evidence>
<organism evidence="1 2">
    <name type="scientific">Persea americana</name>
    <name type="common">Avocado</name>
    <dbReference type="NCBI Taxonomy" id="3435"/>
    <lineage>
        <taxon>Eukaryota</taxon>
        <taxon>Viridiplantae</taxon>
        <taxon>Streptophyta</taxon>
        <taxon>Embryophyta</taxon>
        <taxon>Tracheophyta</taxon>
        <taxon>Spermatophyta</taxon>
        <taxon>Magnoliopsida</taxon>
        <taxon>Magnoliidae</taxon>
        <taxon>Laurales</taxon>
        <taxon>Lauraceae</taxon>
        <taxon>Persea</taxon>
    </lineage>
</organism>
<reference evidence="1 2" key="1">
    <citation type="journal article" date="2022" name="Hortic Res">
        <title>A haplotype resolved chromosomal level avocado genome allows analysis of novel avocado genes.</title>
        <authorList>
            <person name="Nath O."/>
            <person name="Fletcher S.J."/>
            <person name="Hayward A."/>
            <person name="Shaw L.M."/>
            <person name="Masouleh A.K."/>
            <person name="Furtado A."/>
            <person name="Henry R.J."/>
            <person name="Mitter N."/>
        </authorList>
    </citation>
    <scope>NUCLEOTIDE SEQUENCE [LARGE SCALE GENOMIC DNA]</scope>
    <source>
        <strain evidence="2">cv. Hass</strain>
    </source>
</reference>
<proteinExistence type="predicted"/>
<keyword evidence="2" id="KW-1185">Reference proteome</keyword>
<dbReference type="EMBL" id="CM056816">
    <property type="protein sequence ID" value="KAJ8633514.1"/>
    <property type="molecule type" value="Genomic_DNA"/>
</dbReference>
<name>A0ACC2LJF8_PERAE</name>
<sequence>MQMQQQPPLLSSNNVAAKESTLHGQKEASMVAAAWTAGFHRRVDKNKTGKEEGNVKEGSSSILVIAEKDIGLLLKEDEDCMHLSMLPSTKCTEAGLGDFRVVCVFHYLVSPAAFLHFVPSSPGISCARRE</sequence>
<accession>A0ACC2LJF8</accession>
<gene>
    <name evidence="1" type="ORF">MRB53_026850</name>
</gene>
<dbReference type="Proteomes" id="UP001234297">
    <property type="component" value="Chromosome 8"/>
</dbReference>
<protein>
    <submittedName>
        <fullName evidence="1">Uncharacterized protein</fullName>
    </submittedName>
</protein>